<dbReference type="Gene3D" id="1.20.1250.20">
    <property type="entry name" value="MFS general substrate transporter like domains"/>
    <property type="match status" value="1"/>
</dbReference>
<feature type="transmembrane region" description="Helical" evidence="7">
    <location>
        <begin position="273"/>
        <end position="294"/>
    </location>
</feature>
<dbReference type="SUPFAM" id="SSF103473">
    <property type="entry name" value="MFS general substrate transporter"/>
    <property type="match status" value="1"/>
</dbReference>
<feature type="transmembrane region" description="Helical" evidence="7">
    <location>
        <begin position="339"/>
        <end position="357"/>
    </location>
</feature>
<evidence type="ECO:0000313" key="9">
    <source>
        <dbReference type="EMBL" id="GGL03148.1"/>
    </source>
</evidence>
<evidence type="ECO:0000256" key="4">
    <source>
        <dbReference type="ARBA" id="ARBA00022692"/>
    </source>
</evidence>
<feature type="transmembrane region" description="Helical" evidence="7">
    <location>
        <begin position="314"/>
        <end position="332"/>
    </location>
</feature>
<dbReference type="InterPro" id="IPR020846">
    <property type="entry name" value="MFS_dom"/>
</dbReference>
<feature type="transmembrane region" description="Helical" evidence="7">
    <location>
        <begin position="144"/>
        <end position="164"/>
    </location>
</feature>
<comment type="subcellular location">
    <subcellularLocation>
        <location evidence="1">Cell membrane</location>
        <topology evidence="1">Multi-pass membrane protein</topology>
    </subcellularLocation>
</comment>
<dbReference type="GO" id="GO:0005886">
    <property type="term" value="C:plasma membrane"/>
    <property type="evidence" value="ECO:0007669"/>
    <property type="project" value="UniProtKB-SubCell"/>
</dbReference>
<feature type="transmembrane region" description="Helical" evidence="7">
    <location>
        <begin position="477"/>
        <end position="495"/>
    </location>
</feature>
<sequence>MMTETVESAPSRAGRREWAALAALVSVVLLLAIDGTVLYLAVPSLTADIRPSATQLLWIGDIYGFVLAGLLITMGNLADRIGRKRLLLIGAGAFGTASVLAALAPNAETLIAARALLGVAGATLMPSTLSIVRAMFADPRQRTTAIAVWSAGATAGAAAGPLVGGVLLEHFWWGSVFLINVPVMAVVLVAGAVLLPESRGSSTYPVDWLSSLLSILAIVPLVYAVKHWAGTGFDWTVPGTALLAAVGGWLFLRRQSRLALPLVDISLFRMPAFSGAVAATTLSIFAFLGLLFFFSQYLQLVRGYGPLKAGAAELPTTLAAMAVIAVVGVLVARLGAGRTIGGALLVAAVGLAGIGWTTDSSGYWGLGIALTVLGLGVGVAMTVSTDAVVTAVPKERAGAASSIAETAYEMGGALGIAVLGSIQLAQYRANLDLGPRTDPEVAAAVEDSLARAAGAAADSDIFTGAAHAFTTALQSTSYLAAALLVVAGVLAWRVIPSHRPTADKEHHEPVRQGPHP</sequence>
<feature type="transmembrane region" description="Helical" evidence="7">
    <location>
        <begin position="111"/>
        <end position="132"/>
    </location>
</feature>
<dbReference type="InterPro" id="IPR036259">
    <property type="entry name" value="MFS_trans_sf"/>
</dbReference>
<dbReference type="InterPro" id="IPR005829">
    <property type="entry name" value="Sugar_transporter_CS"/>
</dbReference>
<feature type="domain" description="Major facilitator superfamily (MFS) profile" evidence="8">
    <location>
        <begin position="20"/>
        <end position="499"/>
    </location>
</feature>
<feature type="transmembrane region" description="Helical" evidence="7">
    <location>
        <begin position="170"/>
        <end position="196"/>
    </location>
</feature>
<dbReference type="PROSITE" id="PS50850">
    <property type="entry name" value="MFS"/>
    <property type="match status" value="1"/>
</dbReference>
<gene>
    <name evidence="9" type="primary">smvA</name>
    <name evidence="9" type="ORF">GCM10011588_17350</name>
</gene>
<evidence type="ECO:0000256" key="3">
    <source>
        <dbReference type="ARBA" id="ARBA00022475"/>
    </source>
</evidence>
<keyword evidence="4 7" id="KW-0812">Transmembrane</keyword>
<dbReference type="Pfam" id="PF07690">
    <property type="entry name" value="MFS_1"/>
    <property type="match status" value="1"/>
</dbReference>
<feature type="transmembrane region" description="Helical" evidence="7">
    <location>
        <begin position="235"/>
        <end position="252"/>
    </location>
</feature>
<evidence type="ECO:0000313" key="10">
    <source>
        <dbReference type="Proteomes" id="UP000638263"/>
    </source>
</evidence>
<dbReference type="EMBL" id="BMMH01000002">
    <property type="protein sequence ID" value="GGL03148.1"/>
    <property type="molecule type" value="Genomic_DNA"/>
</dbReference>
<dbReference type="Proteomes" id="UP000638263">
    <property type="component" value="Unassembled WGS sequence"/>
</dbReference>
<evidence type="ECO:0000256" key="5">
    <source>
        <dbReference type="ARBA" id="ARBA00022989"/>
    </source>
</evidence>
<evidence type="ECO:0000256" key="2">
    <source>
        <dbReference type="ARBA" id="ARBA00022448"/>
    </source>
</evidence>
<keyword evidence="10" id="KW-1185">Reference proteome</keyword>
<organism evidence="9 10">
    <name type="scientific">Nocardia jinanensis</name>
    <dbReference type="NCBI Taxonomy" id="382504"/>
    <lineage>
        <taxon>Bacteria</taxon>
        <taxon>Bacillati</taxon>
        <taxon>Actinomycetota</taxon>
        <taxon>Actinomycetes</taxon>
        <taxon>Mycobacteriales</taxon>
        <taxon>Nocardiaceae</taxon>
        <taxon>Nocardia</taxon>
    </lineage>
</organism>
<feature type="transmembrane region" description="Helical" evidence="7">
    <location>
        <begin position="54"/>
        <end position="74"/>
    </location>
</feature>
<dbReference type="CDD" id="cd17321">
    <property type="entry name" value="MFS_MMR_MDR_like"/>
    <property type="match status" value="1"/>
</dbReference>
<keyword evidence="2" id="KW-0813">Transport</keyword>
<dbReference type="PANTHER" id="PTHR42718:SF47">
    <property type="entry name" value="METHYL VIOLOGEN RESISTANCE PROTEIN SMVA"/>
    <property type="match status" value="1"/>
</dbReference>
<feature type="transmembrane region" description="Helical" evidence="7">
    <location>
        <begin position="21"/>
        <end position="42"/>
    </location>
</feature>
<dbReference type="Gene3D" id="1.20.1720.10">
    <property type="entry name" value="Multidrug resistance protein D"/>
    <property type="match status" value="1"/>
</dbReference>
<dbReference type="PROSITE" id="PS00216">
    <property type="entry name" value="SUGAR_TRANSPORT_1"/>
    <property type="match status" value="1"/>
</dbReference>
<accession>A0A917RDH3</accession>
<name>A0A917RDH3_9NOCA</name>
<comment type="caution">
    <text evidence="9">The sequence shown here is derived from an EMBL/GenBank/DDBJ whole genome shotgun (WGS) entry which is preliminary data.</text>
</comment>
<dbReference type="GO" id="GO:0022857">
    <property type="term" value="F:transmembrane transporter activity"/>
    <property type="evidence" value="ECO:0007669"/>
    <property type="project" value="InterPro"/>
</dbReference>
<proteinExistence type="predicted"/>
<keyword evidence="5 7" id="KW-1133">Transmembrane helix</keyword>
<feature type="transmembrane region" description="Helical" evidence="7">
    <location>
        <begin position="86"/>
        <end position="105"/>
    </location>
</feature>
<feature type="transmembrane region" description="Helical" evidence="7">
    <location>
        <begin position="208"/>
        <end position="229"/>
    </location>
</feature>
<dbReference type="PANTHER" id="PTHR42718">
    <property type="entry name" value="MAJOR FACILITATOR SUPERFAMILY MULTIDRUG TRANSPORTER MFSC"/>
    <property type="match status" value="1"/>
</dbReference>
<dbReference type="InterPro" id="IPR011701">
    <property type="entry name" value="MFS"/>
</dbReference>
<reference evidence="9" key="1">
    <citation type="journal article" date="2014" name="Int. J. Syst. Evol. Microbiol.">
        <title>Complete genome sequence of Corynebacterium casei LMG S-19264T (=DSM 44701T), isolated from a smear-ripened cheese.</title>
        <authorList>
            <consortium name="US DOE Joint Genome Institute (JGI-PGF)"/>
            <person name="Walter F."/>
            <person name="Albersmeier A."/>
            <person name="Kalinowski J."/>
            <person name="Ruckert C."/>
        </authorList>
    </citation>
    <scope>NUCLEOTIDE SEQUENCE</scope>
    <source>
        <strain evidence="9">CGMCC 4.3508</strain>
    </source>
</reference>
<feature type="transmembrane region" description="Helical" evidence="7">
    <location>
        <begin position="363"/>
        <end position="389"/>
    </location>
</feature>
<protein>
    <submittedName>
        <fullName evidence="9">MFS transporter</fullName>
    </submittedName>
</protein>
<keyword evidence="6 7" id="KW-0472">Membrane</keyword>
<evidence type="ECO:0000256" key="7">
    <source>
        <dbReference type="SAM" id="Phobius"/>
    </source>
</evidence>
<evidence type="ECO:0000259" key="8">
    <source>
        <dbReference type="PROSITE" id="PS50850"/>
    </source>
</evidence>
<evidence type="ECO:0000256" key="1">
    <source>
        <dbReference type="ARBA" id="ARBA00004651"/>
    </source>
</evidence>
<keyword evidence="3" id="KW-1003">Cell membrane</keyword>
<evidence type="ECO:0000256" key="6">
    <source>
        <dbReference type="ARBA" id="ARBA00023136"/>
    </source>
</evidence>
<reference evidence="9" key="2">
    <citation type="submission" date="2020-09" db="EMBL/GenBank/DDBJ databases">
        <authorList>
            <person name="Sun Q."/>
            <person name="Zhou Y."/>
        </authorList>
    </citation>
    <scope>NUCLEOTIDE SEQUENCE</scope>
    <source>
        <strain evidence="9">CGMCC 4.3508</strain>
    </source>
</reference>
<dbReference type="AlphaFoldDB" id="A0A917RDH3"/>